<dbReference type="Gene3D" id="3.40.190.10">
    <property type="entry name" value="Periplasmic binding protein-like II"/>
    <property type="match status" value="2"/>
</dbReference>
<dbReference type="PRINTS" id="PR00039">
    <property type="entry name" value="HTHLYSR"/>
</dbReference>
<keyword evidence="4" id="KW-0804">Transcription</keyword>
<dbReference type="PANTHER" id="PTHR30537:SF26">
    <property type="entry name" value="GLYCINE CLEAVAGE SYSTEM TRANSCRIPTIONAL ACTIVATOR"/>
    <property type="match status" value="1"/>
</dbReference>
<feature type="domain" description="HTH lysR-type" evidence="5">
    <location>
        <begin position="2"/>
        <end position="59"/>
    </location>
</feature>
<dbReference type="Pfam" id="PF00126">
    <property type="entry name" value="HTH_1"/>
    <property type="match status" value="1"/>
</dbReference>
<evidence type="ECO:0000256" key="2">
    <source>
        <dbReference type="ARBA" id="ARBA00023015"/>
    </source>
</evidence>
<keyword evidence="7" id="KW-1185">Reference proteome</keyword>
<proteinExistence type="inferred from homology"/>
<evidence type="ECO:0000313" key="6">
    <source>
        <dbReference type="EMBL" id="MBP0616092.1"/>
    </source>
</evidence>
<dbReference type="PANTHER" id="PTHR30537">
    <property type="entry name" value="HTH-TYPE TRANSCRIPTIONAL REGULATOR"/>
    <property type="match status" value="1"/>
</dbReference>
<organism evidence="6 7">
    <name type="scientific">Jiella mangrovi</name>
    <dbReference type="NCBI Taxonomy" id="2821407"/>
    <lineage>
        <taxon>Bacteria</taxon>
        <taxon>Pseudomonadati</taxon>
        <taxon>Pseudomonadota</taxon>
        <taxon>Alphaproteobacteria</taxon>
        <taxon>Hyphomicrobiales</taxon>
        <taxon>Aurantimonadaceae</taxon>
        <taxon>Jiella</taxon>
    </lineage>
</organism>
<dbReference type="CDD" id="cd08432">
    <property type="entry name" value="PBP2_GcdR_TrpI_HvrB_AmpR_like"/>
    <property type="match status" value="1"/>
</dbReference>
<protein>
    <submittedName>
        <fullName evidence="6">LysR family transcriptional regulator</fullName>
    </submittedName>
</protein>
<dbReference type="Proteomes" id="UP000678276">
    <property type="component" value="Unassembled WGS sequence"/>
</dbReference>
<evidence type="ECO:0000256" key="4">
    <source>
        <dbReference type="ARBA" id="ARBA00023163"/>
    </source>
</evidence>
<accession>A0ABS4BH65</accession>
<dbReference type="InterPro" id="IPR036390">
    <property type="entry name" value="WH_DNA-bd_sf"/>
</dbReference>
<dbReference type="InterPro" id="IPR058163">
    <property type="entry name" value="LysR-type_TF_proteobact-type"/>
</dbReference>
<dbReference type="SUPFAM" id="SSF46785">
    <property type="entry name" value="Winged helix' DNA-binding domain"/>
    <property type="match status" value="1"/>
</dbReference>
<keyword evidence="3" id="KW-0238">DNA-binding</keyword>
<reference evidence="6 7" key="1">
    <citation type="submission" date="2021-04" db="EMBL/GenBank/DDBJ databases">
        <title>Whole genome sequence of Jiella sp. KSK16Y-1.</title>
        <authorList>
            <person name="Tuo L."/>
        </authorList>
    </citation>
    <scope>NUCLEOTIDE SEQUENCE [LARGE SCALE GENOMIC DNA]</scope>
    <source>
        <strain evidence="6 7">KSK16Y-1</strain>
    </source>
</reference>
<dbReference type="PROSITE" id="PS50931">
    <property type="entry name" value="HTH_LYSR"/>
    <property type="match status" value="1"/>
</dbReference>
<evidence type="ECO:0000256" key="3">
    <source>
        <dbReference type="ARBA" id="ARBA00023125"/>
    </source>
</evidence>
<dbReference type="EMBL" id="JAGJCF010000006">
    <property type="protein sequence ID" value="MBP0616092.1"/>
    <property type="molecule type" value="Genomic_DNA"/>
</dbReference>
<dbReference type="InterPro" id="IPR036388">
    <property type="entry name" value="WH-like_DNA-bd_sf"/>
</dbReference>
<sequence length="305" mass="34099">MPPFRAIVVFYHVALLDSIARAADRLGVTPSAVSQQVRVLEEQVGTSLVTRSGRNVRLTEAGERYFEEISEHVESIIRSTETMRGIRKPTTIAIRATPTIATKWLLPRLGDFLAREPGTEVHLDGSNEPVDFTRDAVDLEIRHGTGGWPGLHVEPLTSERFLPVCSPSLAGPGTLSFEDFVRFRLIQSVKAQIQWATGFDAVGIAEPRIAARLSFDRSHMAIEAASLGLGIALESELMMESELRSGRLVVPVSRTPELRMSTQWLVCPRSNLRKRRVVRLLEWLREKAIEWQENSPANSIDFLPK</sequence>
<evidence type="ECO:0000256" key="1">
    <source>
        <dbReference type="ARBA" id="ARBA00009437"/>
    </source>
</evidence>
<comment type="similarity">
    <text evidence="1">Belongs to the LysR transcriptional regulatory family.</text>
</comment>
<evidence type="ECO:0000313" key="7">
    <source>
        <dbReference type="Proteomes" id="UP000678276"/>
    </source>
</evidence>
<name>A0ABS4BH65_9HYPH</name>
<dbReference type="SUPFAM" id="SSF53850">
    <property type="entry name" value="Periplasmic binding protein-like II"/>
    <property type="match status" value="1"/>
</dbReference>
<evidence type="ECO:0000259" key="5">
    <source>
        <dbReference type="PROSITE" id="PS50931"/>
    </source>
</evidence>
<dbReference type="InterPro" id="IPR005119">
    <property type="entry name" value="LysR_subst-bd"/>
</dbReference>
<gene>
    <name evidence="6" type="ORF">J6595_10905</name>
</gene>
<keyword evidence="2" id="KW-0805">Transcription regulation</keyword>
<dbReference type="Pfam" id="PF03466">
    <property type="entry name" value="LysR_substrate"/>
    <property type="match status" value="1"/>
</dbReference>
<dbReference type="Gene3D" id="1.10.10.10">
    <property type="entry name" value="Winged helix-like DNA-binding domain superfamily/Winged helix DNA-binding domain"/>
    <property type="match status" value="1"/>
</dbReference>
<dbReference type="InterPro" id="IPR000847">
    <property type="entry name" value="LysR_HTH_N"/>
</dbReference>
<comment type="caution">
    <text evidence="6">The sequence shown here is derived from an EMBL/GenBank/DDBJ whole genome shotgun (WGS) entry which is preliminary data.</text>
</comment>